<dbReference type="RefSeq" id="WP_224750361.1">
    <property type="nucleotide sequence ID" value="NZ_CAKKMT010000001.1"/>
</dbReference>
<sequence length="44" mass="4840">MCGIFSKEVLSKRLTLNTASLPSFNLVPHAVMSLVFLYVKPTGE</sequence>
<evidence type="ECO:0000313" key="1">
    <source>
        <dbReference type="EMBL" id="MEI2681869.1"/>
    </source>
</evidence>
<keyword evidence="2" id="KW-1185">Reference proteome</keyword>
<dbReference type="Pfam" id="PF10736">
    <property type="entry name" value="DUF2527"/>
    <property type="match status" value="1"/>
</dbReference>
<dbReference type="Proteomes" id="UP001306592">
    <property type="component" value="Unassembled WGS sequence"/>
</dbReference>
<accession>A0ABU8DEC0</accession>
<gene>
    <name evidence="1" type="ORF">V8N49_09375</name>
</gene>
<organism evidence="1 2">
    <name type="scientific">Erwinia aphidicola</name>
    <dbReference type="NCBI Taxonomy" id="68334"/>
    <lineage>
        <taxon>Bacteria</taxon>
        <taxon>Pseudomonadati</taxon>
        <taxon>Pseudomonadota</taxon>
        <taxon>Gammaproteobacteria</taxon>
        <taxon>Enterobacterales</taxon>
        <taxon>Erwiniaceae</taxon>
        <taxon>Erwinia</taxon>
    </lineage>
</organism>
<name>A0ABU8DEC0_ERWAP</name>
<comment type="caution">
    <text evidence="1">The sequence shown here is derived from an EMBL/GenBank/DDBJ whole genome shotgun (WGS) entry which is preliminary data.</text>
</comment>
<protein>
    <submittedName>
        <fullName evidence="1">DUF2627 domain-containing protein</fullName>
    </submittedName>
</protein>
<dbReference type="GeneID" id="89473244"/>
<evidence type="ECO:0000313" key="2">
    <source>
        <dbReference type="Proteomes" id="UP001306592"/>
    </source>
</evidence>
<dbReference type="EMBL" id="JBANEI010000005">
    <property type="protein sequence ID" value="MEI2681869.1"/>
    <property type="molecule type" value="Genomic_DNA"/>
</dbReference>
<proteinExistence type="predicted"/>
<dbReference type="InterPro" id="IPR019672">
    <property type="entry name" value="DUF2527"/>
</dbReference>
<reference evidence="1 2" key="1">
    <citation type="submission" date="2024-02" db="EMBL/GenBank/DDBJ databases">
        <title>First report Erwinia aphidicola in onion in Chile.</title>
        <authorList>
            <person name="Valenzuela M."/>
            <person name="Pena M."/>
            <person name="Dutta B."/>
        </authorList>
    </citation>
    <scope>NUCLEOTIDE SEQUENCE [LARGE SCALE GENOMIC DNA]</scope>
    <source>
        <strain evidence="1 2">QCJ3A</strain>
    </source>
</reference>